<keyword evidence="8" id="KW-1185">Reference proteome</keyword>
<keyword evidence="3" id="KW-0813">Transport</keyword>
<dbReference type="EMBL" id="WVIE01000010">
    <property type="protein sequence ID" value="NDJ17708.1"/>
    <property type="molecule type" value="Genomic_DNA"/>
</dbReference>
<feature type="signal peptide" evidence="5">
    <location>
        <begin position="1"/>
        <end position="24"/>
    </location>
</feature>
<gene>
    <name evidence="7" type="ORF">GS601_10470</name>
</gene>
<organism evidence="7 8">
    <name type="scientific">Myxacorys almedinensis A</name>
    <dbReference type="NCBI Taxonomy" id="2690445"/>
    <lineage>
        <taxon>Bacteria</taxon>
        <taxon>Bacillati</taxon>
        <taxon>Cyanobacteriota</taxon>
        <taxon>Cyanophyceae</taxon>
        <taxon>Leptolyngbyales</taxon>
        <taxon>Leptolyngbyaceae</taxon>
        <taxon>Myxacorys</taxon>
        <taxon>Myxacorys almedinensis</taxon>
    </lineage>
</organism>
<evidence type="ECO:0000256" key="2">
    <source>
        <dbReference type="ARBA" id="ARBA00008814"/>
    </source>
</evidence>
<feature type="chain" id="PRO_5035155457" evidence="5">
    <location>
        <begin position="25"/>
        <end position="322"/>
    </location>
</feature>
<dbReference type="PROSITE" id="PS51257">
    <property type="entry name" value="PROKAR_LIPOPROTEIN"/>
    <property type="match status" value="1"/>
</dbReference>
<dbReference type="PROSITE" id="PS50983">
    <property type="entry name" value="FE_B12_PBP"/>
    <property type="match status" value="1"/>
</dbReference>
<dbReference type="RefSeq" id="WP_162423227.1">
    <property type="nucleotide sequence ID" value="NZ_WVIE01000010.1"/>
</dbReference>
<evidence type="ECO:0000256" key="1">
    <source>
        <dbReference type="ARBA" id="ARBA00004196"/>
    </source>
</evidence>
<dbReference type="InterPro" id="IPR051313">
    <property type="entry name" value="Bact_iron-sidero_bind"/>
</dbReference>
<evidence type="ECO:0000256" key="5">
    <source>
        <dbReference type="SAM" id="SignalP"/>
    </source>
</evidence>
<dbReference type="Gene3D" id="3.40.50.1980">
    <property type="entry name" value="Nitrogenase molybdenum iron protein domain"/>
    <property type="match status" value="2"/>
</dbReference>
<keyword evidence="4 5" id="KW-0732">Signal</keyword>
<dbReference type="GO" id="GO:0030288">
    <property type="term" value="C:outer membrane-bounded periplasmic space"/>
    <property type="evidence" value="ECO:0007669"/>
    <property type="project" value="TreeGrafter"/>
</dbReference>
<sequence length="322" mass="36430">MSKLLSRLSYLMLFGMMACLLTVACNPNHFDHSRSLFQPANDCQTVQHSMGETCVSKTPQRLVALNPAALANAIALGIKPIASVYDSQFPDYLADKIEGIKPLGEWSQPSIERIALLKPDLMIGWQHNHQAIYPQLSAIAPTVFYDWMGGNVREDNWKQYFNFMAEVLNRKKAGEQIWQRYHQRIEQLKTALGDRYKNKTISFIFFCCGGILGENSFASSVLSDVGLQRPPSQQDTSKVSFTFSEEALDVADGDVMFVGVYGGRETGERDFNLLQKKPLWQKLNAVQQNRVYYIDPTVWRGRTPLAADALIDDLYKYLVNTP</sequence>
<evidence type="ECO:0000313" key="7">
    <source>
        <dbReference type="EMBL" id="NDJ17708.1"/>
    </source>
</evidence>
<reference evidence="7" key="1">
    <citation type="submission" date="2019-12" db="EMBL/GenBank/DDBJ databases">
        <title>High-Quality draft genome sequences of three cyanobacteria isolated from the limestone walls of the Old Cathedral of Coimbra.</title>
        <authorList>
            <person name="Tiago I."/>
            <person name="Soares F."/>
            <person name="Portugal A."/>
        </authorList>
    </citation>
    <scope>NUCLEOTIDE SEQUENCE</scope>
    <source>
        <strain evidence="7">A</strain>
    </source>
</reference>
<feature type="domain" description="Fe/B12 periplasmic-binding" evidence="6">
    <location>
        <begin position="61"/>
        <end position="322"/>
    </location>
</feature>
<dbReference type="Proteomes" id="UP000646053">
    <property type="component" value="Unassembled WGS sequence"/>
</dbReference>
<proteinExistence type="inferred from homology"/>
<comment type="subcellular location">
    <subcellularLocation>
        <location evidence="1">Cell envelope</location>
    </subcellularLocation>
</comment>
<dbReference type="AlphaFoldDB" id="A0A8J7Z3Z7"/>
<dbReference type="Pfam" id="PF01497">
    <property type="entry name" value="Peripla_BP_2"/>
    <property type="match status" value="1"/>
</dbReference>
<dbReference type="SUPFAM" id="SSF53807">
    <property type="entry name" value="Helical backbone' metal receptor"/>
    <property type="match status" value="1"/>
</dbReference>
<comment type="caution">
    <text evidence="7">The sequence shown here is derived from an EMBL/GenBank/DDBJ whole genome shotgun (WGS) entry which is preliminary data.</text>
</comment>
<accession>A0A8J7Z3Z7</accession>
<evidence type="ECO:0000313" key="8">
    <source>
        <dbReference type="Proteomes" id="UP000646053"/>
    </source>
</evidence>
<evidence type="ECO:0000256" key="4">
    <source>
        <dbReference type="ARBA" id="ARBA00022729"/>
    </source>
</evidence>
<dbReference type="PANTHER" id="PTHR30532:SF25">
    <property type="entry name" value="IRON(III) DICITRATE-BINDING PERIPLASMIC PROTEIN"/>
    <property type="match status" value="1"/>
</dbReference>
<protein>
    <submittedName>
        <fullName evidence="7">ABC transporter substrate-binding protein</fullName>
    </submittedName>
</protein>
<comment type="similarity">
    <text evidence="2">Belongs to the bacterial solute-binding protein 8 family.</text>
</comment>
<dbReference type="GO" id="GO:1901678">
    <property type="term" value="P:iron coordination entity transport"/>
    <property type="evidence" value="ECO:0007669"/>
    <property type="project" value="UniProtKB-ARBA"/>
</dbReference>
<name>A0A8J7Z3Z7_9CYAN</name>
<evidence type="ECO:0000256" key="3">
    <source>
        <dbReference type="ARBA" id="ARBA00022448"/>
    </source>
</evidence>
<dbReference type="PANTHER" id="PTHR30532">
    <property type="entry name" value="IRON III DICITRATE-BINDING PERIPLASMIC PROTEIN"/>
    <property type="match status" value="1"/>
</dbReference>
<dbReference type="CDD" id="cd01146">
    <property type="entry name" value="FhuD"/>
    <property type="match status" value="1"/>
</dbReference>
<dbReference type="InterPro" id="IPR002491">
    <property type="entry name" value="ABC_transptr_periplasmic_BD"/>
</dbReference>
<evidence type="ECO:0000259" key="6">
    <source>
        <dbReference type="PROSITE" id="PS50983"/>
    </source>
</evidence>